<dbReference type="InterPro" id="IPR054289">
    <property type="entry name" value="DUF7025"/>
</dbReference>
<dbReference type="SMART" id="SM00382">
    <property type="entry name" value="AAA"/>
    <property type="match status" value="1"/>
</dbReference>
<evidence type="ECO:0000256" key="1">
    <source>
        <dbReference type="SAM" id="MobiDB-lite"/>
    </source>
</evidence>
<dbReference type="RefSeq" id="XP_056074795.1">
    <property type="nucleotide sequence ID" value="XM_056211322.1"/>
</dbReference>
<dbReference type="AlphaFoldDB" id="A0A9W9CDP3"/>
<accession>A0A9W9CDP3</accession>
<name>A0A9W9CDP3_9PLEO</name>
<dbReference type="EMBL" id="JAPEUX010000002">
    <property type="protein sequence ID" value="KAJ4357936.1"/>
    <property type="molecule type" value="Genomic_DNA"/>
</dbReference>
<organism evidence="3 4">
    <name type="scientific">Didymosphaeria variabile</name>
    <dbReference type="NCBI Taxonomy" id="1932322"/>
    <lineage>
        <taxon>Eukaryota</taxon>
        <taxon>Fungi</taxon>
        <taxon>Dikarya</taxon>
        <taxon>Ascomycota</taxon>
        <taxon>Pezizomycotina</taxon>
        <taxon>Dothideomycetes</taxon>
        <taxon>Pleosporomycetidae</taxon>
        <taxon>Pleosporales</taxon>
        <taxon>Massarineae</taxon>
        <taxon>Didymosphaeriaceae</taxon>
        <taxon>Didymosphaeria</taxon>
    </lineage>
</organism>
<dbReference type="CDD" id="cd19481">
    <property type="entry name" value="RecA-like_protease"/>
    <property type="match status" value="1"/>
</dbReference>
<evidence type="ECO:0000259" key="2">
    <source>
        <dbReference type="SMART" id="SM00382"/>
    </source>
</evidence>
<dbReference type="GO" id="GO:0016887">
    <property type="term" value="F:ATP hydrolysis activity"/>
    <property type="evidence" value="ECO:0007669"/>
    <property type="project" value="InterPro"/>
</dbReference>
<dbReference type="Proteomes" id="UP001140513">
    <property type="component" value="Unassembled WGS sequence"/>
</dbReference>
<dbReference type="Gene3D" id="3.40.50.300">
    <property type="entry name" value="P-loop containing nucleotide triphosphate hydrolases"/>
    <property type="match status" value="1"/>
</dbReference>
<evidence type="ECO:0000313" key="4">
    <source>
        <dbReference type="Proteomes" id="UP001140513"/>
    </source>
</evidence>
<dbReference type="OrthoDB" id="10042665at2759"/>
<dbReference type="PANTHER" id="PTHR46411:SF3">
    <property type="entry name" value="AAA+ ATPASE DOMAIN-CONTAINING PROTEIN"/>
    <property type="match status" value="1"/>
</dbReference>
<protein>
    <recommendedName>
        <fullName evidence="2">AAA+ ATPase domain-containing protein</fullName>
    </recommendedName>
</protein>
<dbReference type="InterPro" id="IPR003593">
    <property type="entry name" value="AAA+_ATPase"/>
</dbReference>
<feature type="domain" description="AAA+ ATPase" evidence="2">
    <location>
        <begin position="495"/>
        <end position="620"/>
    </location>
</feature>
<dbReference type="InterPro" id="IPR003959">
    <property type="entry name" value="ATPase_AAA_core"/>
</dbReference>
<keyword evidence="4" id="KW-1185">Reference proteome</keyword>
<dbReference type="SUPFAM" id="SSF52540">
    <property type="entry name" value="P-loop containing nucleoside triphosphate hydrolases"/>
    <property type="match status" value="1"/>
</dbReference>
<sequence length="698" mass="78247">MSPDTETPPGLEALANHLGYTFVKKDTSSSTSSNAGDLAAEPGNPETSSTEDQGAEKESSENDVPPGSLTSSANIYRGSPEDSWTAKEPEDTEPAEGKDTISHAVVLRQQKSKDSRKGYEIHSIVIQSQVLKTALAEILDGYPGVYCNLDRLVFKAPFAPFIHRWGAIRKYLENDKLEEVTRDHMKLLRDILQKECAETIKALEDYVDHGVVTYEHAWTIFQPDSVVLSSIGLGEQIAFRLKSASYQETDEGNFFNVKCQSVDWNGKSFGWSSESVKLPEFEGIQPISELRILPLAFHPKKEQLKHALIERGKRFAALSGYHYRGYDGPAIERTDDGNILVQNKGRIIIDTDSFCKQPYQCKVYTVPLKSKVKAKVTTHDDGDQVDDYDCDDDPYWDPPTERNTALSAKEKSDPEPVKLSDYQYMLCTPILRGYSLTVKKWLSFYIDHVQPIKWNTEAFDNLVLPAAQKKLVLALSKSQAATANHFDDVIAGKGKGMILLLSGPPGVGKTLTAEAVSENMKVPLYMLSAGDLGTRPDDVEYNLNNILEIVAKWKAILLIDECDVFLEARSVHDLSRNRLVSIFLRLLEYYKGTLFLTTNRVDNMDAAFQSRIHVHMKYADLTSKSRRRVWSSFVGRMPSHLNASDLDELAEVPLNGRQIKNLVKTAQLLALEDQKSLTKEHVDMVLAIEKGFEDEQDD</sequence>
<dbReference type="InterPro" id="IPR027417">
    <property type="entry name" value="P-loop_NTPase"/>
</dbReference>
<gene>
    <name evidence="3" type="ORF">N0V89_002513</name>
</gene>
<reference evidence="3" key="1">
    <citation type="submission" date="2022-10" db="EMBL/GenBank/DDBJ databases">
        <title>Tapping the CABI collections for fungal endophytes: first genome assemblies for Collariella, Neodidymelliopsis, Ascochyta clinopodiicola, Didymella pomorum, Didymosphaeria variabile, Neocosmospora piperis and Neocucurbitaria cava.</title>
        <authorList>
            <person name="Hill R."/>
        </authorList>
    </citation>
    <scope>NUCLEOTIDE SEQUENCE</scope>
    <source>
        <strain evidence="3">IMI 356815</strain>
    </source>
</reference>
<dbReference type="PANTHER" id="PTHR46411">
    <property type="entry name" value="FAMILY ATPASE, PUTATIVE-RELATED"/>
    <property type="match status" value="1"/>
</dbReference>
<dbReference type="GO" id="GO:0005524">
    <property type="term" value="F:ATP binding"/>
    <property type="evidence" value="ECO:0007669"/>
    <property type="project" value="InterPro"/>
</dbReference>
<dbReference type="GeneID" id="80906043"/>
<dbReference type="Pfam" id="PF00004">
    <property type="entry name" value="AAA"/>
    <property type="match status" value="1"/>
</dbReference>
<dbReference type="Pfam" id="PF22942">
    <property type="entry name" value="DUF7025"/>
    <property type="match status" value="1"/>
</dbReference>
<evidence type="ECO:0000313" key="3">
    <source>
        <dbReference type="EMBL" id="KAJ4357936.1"/>
    </source>
</evidence>
<feature type="region of interest" description="Disordered" evidence="1">
    <location>
        <begin position="25"/>
        <end position="109"/>
    </location>
</feature>
<comment type="caution">
    <text evidence="3">The sequence shown here is derived from an EMBL/GenBank/DDBJ whole genome shotgun (WGS) entry which is preliminary data.</text>
</comment>
<feature type="compositionally biased region" description="Basic and acidic residues" evidence="1">
    <location>
        <begin position="84"/>
        <end position="101"/>
    </location>
</feature>
<proteinExistence type="predicted"/>